<name>A0AAV9UXH0_9PEZI</name>
<dbReference type="GO" id="GO:0008171">
    <property type="term" value="F:O-methyltransferase activity"/>
    <property type="evidence" value="ECO:0007669"/>
    <property type="project" value="InterPro"/>
</dbReference>
<dbReference type="AlphaFoldDB" id="A0AAV9UXH0"/>
<dbReference type="Pfam" id="PF00891">
    <property type="entry name" value="Methyltransf_2"/>
    <property type="match status" value="1"/>
</dbReference>
<comment type="caution">
    <text evidence="6">The sequence shown here is derived from an EMBL/GenBank/DDBJ whole genome shotgun (WGS) entry which is preliminary data.</text>
</comment>
<feature type="domain" description="O-methyltransferase dimerisation" evidence="5">
    <location>
        <begin position="67"/>
        <end position="143"/>
    </location>
</feature>
<dbReference type="GO" id="GO:0046983">
    <property type="term" value="F:protein dimerization activity"/>
    <property type="evidence" value="ECO:0007669"/>
    <property type="project" value="InterPro"/>
</dbReference>
<dbReference type="PANTHER" id="PTHR43712:SF5">
    <property type="entry name" value="O-METHYLTRANSFERASE ASQN-RELATED"/>
    <property type="match status" value="1"/>
</dbReference>
<gene>
    <name evidence="6" type="ORF">TWF730_009079</name>
</gene>
<evidence type="ECO:0000313" key="6">
    <source>
        <dbReference type="EMBL" id="KAK6352248.1"/>
    </source>
</evidence>
<sequence>MSEFQSPERLEKIKSLANSILQYVEECEQGTQTVDPKSRQQHRNISDVCRELQSYAAPPRHWVIGVACSYTQSMALSLIVEMGLQKHVSNTKVPTRLEDLVSRTNYSREIIKTALRQCIEYQIFEEPAPERYRHNENSRTLLDDDYAAWVHFRYFNIRILELQVSHTKSYEIYASVDEGMLAGAYLSRSIATNGYQLAEDPGKRAFGMAFGTSRSLYEYYDKEDRDRGLRFGKGMAASTETAIYGDLPVDLISSFEKLKKNATVVDVGGGRGQNSIRLAKQFRDMKFVVQDRYNDSDTAEWSRLPDGLRDRVKWQVHDFCTPQPVEGADVYLVSQVLMDHPPSVCHEILTHIVEAMAPGRSILLISDCISPTGDEGNMALTTNTLNLHMFAILGRAFWTKKEWQEMFTSVSPLLKIQKLEMLDGRAIFELIKEA</sequence>
<keyword evidence="3" id="KW-0949">S-adenosyl-L-methionine</keyword>
<evidence type="ECO:0000256" key="3">
    <source>
        <dbReference type="ARBA" id="ARBA00022691"/>
    </source>
</evidence>
<evidence type="ECO:0000259" key="4">
    <source>
        <dbReference type="Pfam" id="PF00891"/>
    </source>
</evidence>
<dbReference type="EMBL" id="JAVHNS010000006">
    <property type="protein sequence ID" value="KAK6352248.1"/>
    <property type="molecule type" value="Genomic_DNA"/>
</dbReference>
<dbReference type="InterPro" id="IPR029063">
    <property type="entry name" value="SAM-dependent_MTases_sf"/>
</dbReference>
<protein>
    <recommendedName>
        <fullName evidence="8">O-methyltransferase domain-containing protein</fullName>
    </recommendedName>
</protein>
<dbReference type="GO" id="GO:0032259">
    <property type="term" value="P:methylation"/>
    <property type="evidence" value="ECO:0007669"/>
    <property type="project" value="UniProtKB-KW"/>
</dbReference>
<proteinExistence type="predicted"/>
<dbReference type="PROSITE" id="PS51683">
    <property type="entry name" value="SAM_OMT_II"/>
    <property type="match status" value="1"/>
</dbReference>
<dbReference type="Gene3D" id="3.40.50.150">
    <property type="entry name" value="Vaccinia Virus protein VP39"/>
    <property type="match status" value="1"/>
</dbReference>
<evidence type="ECO:0000256" key="2">
    <source>
        <dbReference type="ARBA" id="ARBA00022679"/>
    </source>
</evidence>
<dbReference type="PANTHER" id="PTHR43712">
    <property type="entry name" value="PUTATIVE (AFU_ORTHOLOGUE AFUA_4G14580)-RELATED"/>
    <property type="match status" value="1"/>
</dbReference>
<organism evidence="6 7">
    <name type="scientific">Orbilia blumenaviensis</name>
    <dbReference type="NCBI Taxonomy" id="1796055"/>
    <lineage>
        <taxon>Eukaryota</taxon>
        <taxon>Fungi</taxon>
        <taxon>Dikarya</taxon>
        <taxon>Ascomycota</taxon>
        <taxon>Pezizomycotina</taxon>
        <taxon>Orbiliomycetes</taxon>
        <taxon>Orbiliales</taxon>
        <taxon>Orbiliaceae</taxon>
        <taxon>Orbilia</taxon>
    </lineage>
</organism>
<dbReference type="InterPro" id="IPR001077">
    <property type="entry name" value="COMT_C"/>
</dbReference>
<keyword evidence="1" id="KW-0489">Methyltransferase</keyword>
<evidence type="ECO:0000313" key="7">
    <source>
        <dbReference type="Proteomes" id="UP001373714"/>
    </source>
</evidence>
<evidence type="ECO:0008006" key="8">
    <source>
        <dbReference type="Google" id="ProtNLM"/>
    </source>
</evidence>
<keyword evidence="2" id="KW-0808">Transferase</keyword>
<dbReference type="InterPro" id="IPR012967">
    <property type="entry name" value="COMT_dimerisation"/>
</dbReference>
<dbReference type="Gene3D" id="1.10.10.10">
    <property type="entry name" value="Winged helix-like DNA-binding domain superfamily/Winged helix DNA-binding domain"/>
    <property type="match status" value="1"/>
</dbReference>
<evidence type="ECO:0000256" key="1">
    <source>
        <dbReference type="ARBA" id="ARBA00022603"/>
    </source>
</evidence>
<dbReference type="SUPFAM" id="SSF46785">
    <property type="entry name" value="Winged helix' DNA-binding domain"/>
    <property type="match status" value="1"/>
</dbReference>
<reference evidence="6 7" key="1">
    <citation type="submission" date="2019-10" db="EMBL/GenBank/DDBJ databases">
        <authorList>
            <person name="Palmer J.M."/>
        </authorList>
    </citation>
    <scope>NUCLEOTIDE SEQUENCE [LARGE SCALE GENOMIC DNA]</scope>
    <source>
        <strain evidence="6 7">TWF730</strain>
    </source>
</reference>
<feature type="domain" description="O-methyltransferase C-terminal" evidence="4">
    <location>
        <begin position="202"/>
        <end position="409"/>
    </location>
</feature>
<dbReference type="InterPro" id="IPR016461">
    <property type="entry name" value="COMT-like"/>
</dbReference>
<accession>A0AAV9UXH0</accession>
<dbReference type="SUPFAM" id="SSF53335">
    <property type="entry name" value="S-adenosyl-L-methionine-dependent methyltransferases"/>
    <property type="match status" value="1"/>
</dbReference>
<dbReference type="Proteomes" id="UP001373714">
    <property type="component" value="Unassembled WGS sequence"/>
</dbReference>
<dbReference type="Pfam" id="PF08100">
    <property type="entry name" value="Dimerisation"/>
    <property type="match status" value="1"/>
</dbReference>
<dbReference type="InterPro" id="IPR036388">
    <property type="entry name" value="WH-like_DNA-bd_sf"/>
</dbReference>
<keyword evidence="7" id="KW-1185">Reference proteome</keyword>
<dbReference type="InterPro" id="IPR036390">
    <property type="entry name" value="WH_DNA-bd_sf"/>
</dbReference>
<evidence type="ECO:0000259" key="5">
    <source>
        <dbReference type="Pfam" id="PF08100"/>
    </source>
</evidence>